<dbReference type="InterPro" id="IPR005482">
    <property type="entry name" value="Biotin_COase_C"/>
</dbReference>
<evidence type="ECO:0000259" key="8">
    <source>
        <dbReference type="PROSITE" id="PS50979"/>
    </source>
</evidence>
<evidence type="ECO:0000313" key="10">
    <source>
        <dbReference type="Proteomes" id="UP001498398"/>
    </source>
</evidence>
<organism evidence="9 10">
    <name type="scientific">Marasmiellus scandens</name>
    <dbReference type="NCBI Taxonomy" id="2682957"/>
    <lineage>
        <taxon>Eukaryota</taxon>
        <taxon>Fungi</taxon>
        <taxon>Dikarya</taxon>
        <taxon>Basidiomycota</taxon>
        <taxon>Agaricomycotina</taxon>
        <taxon>Agaricomycetes</taxon>
        <taxon>Agaricomycetidae</taxon>
        <taxon>Agaricales</taxon>
        <taxon>Marasmiineae</taxon>
        <taxon>Omphalotaceae</taxon>
        <taxon>Marasmiellus</taxon>
    </lineage>
</organism>
<feature type="domain" description="Biotin carboxylation" evidence="8">
    <location>
        <begin position="1"/>
        <end position="449"/>
    </location>
</feature>
<feature type="domain" description="ATP-grasp" evidence="7">
    <location>
        <begin position="114"/>
        <end position="306"/>
    </location>
</feature>
<dbReference type="Proteomes" id="UP001498398">
    <property type="component" value="Unassembled WGS sequence"/>
</dbReference>
<keyword evidence="4 6" id="KW-0067">ATP-binding</keyword>
<accession>A0ABR1ITN4</accession>
<dbReference type="InterPro" id="IPR005481">
    <property type="entry name" value="BC-like_N"/>
</dbReference>
<dbReference type="Pfam" id="PF00289">
    <property type="entry name" value="Biotin_carb_N"/>
    <property type="match status" value="1"/>
</dbReference>
<evidence type="ECO:0000256" key="2">
    <source>
        <dbReference type="ARBA" id="ARBA00022598"/>
    </source>
</evidence>
<dbReference type="InterPro" id="IPR011764">
    <property type="entry name" value="Biotin_carboxylation_dom"/>
</dbReference>
<dbReference type="PANTHER" id="PTHR45007">
    <property type="entry name" value="CARBOXYLASE, PUTATIVE (AFU_ORTHOLOGUE AFUA_5G07570)-RELATED"/>
    <property type="match status" value="1"/>
</dbReference>
<dbReference type="PROSITE" id="PS00867">
    <property type="entry name" value="CPSASE_2"/>
    <property type="match status" value="1"/>
</dbReference>
<dbReference type="Gene3D" id="2.40.50.100">
    <property type="match status" value="1"/>
</dbReference>
<sequence>MPTVLVANRGEIAVRVLRSARELGWSSVALYTENDASHAHYADEMIKLDSVSSYMDAKMMIDISLRTHSTHIHPGYGFLSESYELADECHAAGITFIGPSAKTLRVASDKMKSRELAVSLGVNVAPGNRIRTEEDVFQFARSVGYPVMIKALDGGGGRGIRIVGDPEHVRDAFKRCLGESPSQQLFIEKALTGEGWKHVEIQIVGDGTDVVHLWERECSVQRRFQKIIEIAPSSLSRETIVPLIEAATKMAKSLRYEGLGTFEFLLNLQTNDWIFLEINPRVQVEHTVTEEIINLDLVRTQILLSIPETSLRTLSLSSPPPYRGCAIQLRLTAEDSARSFMLSPGKIFAKDLSWPGGHGVRIDTWLSQTPTSAASAEWLVGTDFDSLLGKIIVRGSTFEEATQKAKRALQEVHVGDIVKTNVDILSGVLHHDDWRNGHIDTLWLEKNLDPVLRLGASAVPKTFRSPNKASSAPGLGSQSTVSLRPGSMFNLTISSSAEPTEMKHSLTLSSVALNTFPERLSGTIHSTILPTPFSFDLQQSISVGSSSSDLEFGNQNNRSHVISPMTGKIVDLHPALVSIPSSDASQKDAARVKKGDPLAILSVMKMENVISAPHDGVVERLGNGVGIGVVVGEGMLLAVISAEVKSHL</sequence>
<keyword evidence="10" id="KW-1185">Reference proteome</keyword>
<comment type="caution">
    <text evidence="9">The sequence shown here is derived from an EMBL/GenBank/DDBJ whole genome shotgun (WGS) entry which is preliminary data.</text>
</comment>
<evidence type="ECO:0000256" key="1">
    <source>
        <dbReference type="ARBA" id="ARBA00001953"/>
    </source>
</evidence>
<keyword evidence="3 6" id="KW-0547">Nucleotide-binding</keyword>
<gene>
    <name evidence="9" type="ORF">VKT23_017350</name>
</gene>
<dbReference type="Pfam" id="PF02786">
    <property type="entry name" value="CPSase_L_D2"/>
    <property type="match status" value="1"/>
</dbReference>
<dbReference type="SUPFAM" id="SSF56059">
    <property type="entry name" value="Glutathione synthetase ATP-binding domain-like"/>
    <property type="match status" value="1"/>
</dbReference>
<dbReference type="PROSITE" id="PS50979">
    <property type="entry name" value="BC"/>
    <property type="match status" value="1"/>
</dbReference>
<dbReference type="SMART" id="SM00878">
    <property type="entry name" value="Biotin_carb_C"/>
    <property type="match status" value="1"/>
</dbReference>
<dbReference type="InterPro" id="IPR011761">
    <property type="entry name" value="ATP-grasp"/>
</dbReference>
<dbReference type="PROSITE" id="PS50975">
    <property type="entry name" value="ATP_GRASP"/>
    <property type="match status" value="1"/>
</dbReference>
<evidence type="ECO:0000313" key="9">
    <source>
        <dbReference type="EMBL" id="KAK7439776.1"/>
    </source>
</evidence>
<dbReference type="CDD" id="cd06850">
    <property type="entry name" value="biotinyl_domain"/>
    <property type="match status" value="1"/>
</dbReference>
<keyword evidence="2" id="KW-0436">Ligase</keyword>
<dbReference type="Pfam" id="PF02785">
    <property type="entry name" value="Biotin_carb_C"/>
    <property type="match status" value="1"/>
</dbReference>
<dbReference type="InterPro" id="IPR000089">
    <property type="entry name" value="Biotin_lipoyl"/>
</dbReference>
<dbReference type="Pfam" id="PF00364">
    <property type="entry name" value="Biotin_lipoyl"/>
    <property type="match status" value="1"/>
</dbReference>
<evidence type="ECO:0000256" key="3">
    <source>
        <dbReference type="ARBA" id="ARBA00022741"/>
    </source>
</evidence>
<keyword evidence="5" id="KW-0092">Biotin</keyword>
<dbReference type="SUPFAM" id="SSF52440">
    <property type="entry name" value="PreATP-grasp domain"/>
    <property type="match status" value="1"/>
</dbReference>
<evidence type="ECO:0008006" key="11">
    <source>
        <dbReference type="Google" id="ProtNLM"/>
    </source>
</evidence>
<name>A0ABR1ITN4_9AGAR</name>
<evidence type="ECO:0000259" key="7">
    <source>
        <dbReference type="PROSITE" id="PS50975"/>
    </source>
</evidence>
<evidence type="ECO:0000256" key="6">
    <source>
        <dbReference type="PROSITE-ProRule" id="PRU00409"/>
    </source>
</evidence>
<proteinExistence type="predicted"/>
<dbReference type="SUPFAM" id="SSF51246">
    <property type="entry name" value="Rudiment single hybrid motif"/>
    <property type="match status" value="1"/>
</dbReference>
<evidence type="ECO:0000256" key="5">
    <source>
        <dbReference type="ARBA" id="ARBA00023267"/>
    </source>
</evidence>
<dbReference type="PROSITE" id="PS00188">
    <property type="entry name" value="BIOTIN"/>
    <property type="match status" value="1"/>
</dbReference>
<evidence type="ECO:0000256" key="4">
    <source>
        <dbReference type="ARBA" id="ARBA00022840"/>
    </source>
</evidence>
<dbReference type="InterPro" id="IPR016185">
    <property type="entry name" value="PreATP-grasp_dom_sf"/>
</dbReference>
<reference evidence="9 10" key="1">
    <citation type="submission" date="2024-01" db="EMBL/GenBank/DDBJ databases">
        <title>A draft genome for the cacao thread blight pathogen Marasmiellus scandens.</title>
        <authorList>
            <person name="Baruah I.K."/>
            <person name="Leung J."/>
            <person name="Bukari Y."/>
            <person name="Amoako-Attah I."/>
            <person name="Meinhardt L.W."/>
            <person name="Bailey B.A."/>
            <person name="Cohen S.P."/>
        </authorList>
    </citation>
    <scope>NUCLEOTIDE SEQUENCE [LARGE SCALE GENOMIC DNA]</scope>
    <source>
        <strain evidence="9 10">GH-19</strain>
    </source>
</reference>
<dbReference type="Gene3D" id="3.30.470.20">
    <property type="entry name" value="ATP-grasp fold, B domain"/>
    <property type="match status" value="1"/>
</dbReference>
<dbReference type="InterPro" id="IPR001882">
    <property type="entry name" value="Biotin_BS"/>
</dbReference>
<comment type="cofactor">
    <cofactor evidence="1">
        <name>biotin</name>
        <dbReference type="ChEBI" id="CHEBI:57586"/>
    </cofactor>
</comment>
<dbReference type="InterPro" id="IPR011053">
    <property type="entry name" value="Single_hybrid_motif"/>
</dbReference>
<dbReference type="SUPFAM" id="SSF51230">
    <property type="entry name" value="Single hybrid motif"/>
    <property type="match status" value="1"/>
</dbReference>
<dbReference type="PANTHER" id="PTHR45007:SF1">
    <property type="entry name" value="CARBOXYLASE, PUTATIVE (AFU_ORTHOLOGUE AFUA_5G07570)-RELATED"/>
    <property type="match status" value="1"/>
</dbReference>
<dbReference type="InterPro" id="IPR005479">
    <property type="entry name" value="CPAse_ATP-bd"/>
</dbReference>
<protein>
    <recommendedName>
        <fullName evidence="11">Pyruvate carboxylase</fullName>
    </recommendedName>
</protein>
<dbReference type="EMBL" id="JBANRG010000071">
    <property type="protein sequence ID" value="KAK7439776.1"/>
    <property type="molecule type" value="Genomic_DNA"/>
</dbReference>
<dbReference type="InterPro" id="IPR011054">
    <property type="entry name" value="Rudment_hybrid_motif"/>
</dbReference>